<dbReference type="GeneID" id="63801902"/>
<reference evidence="1 2" key="1">
    <citation type="submission" date="2016-07" db="EMBL/GenBank/DDBJ databases">
        <title>Pervasive Adenine N6-methylation of Active Genes in Fungi.</title>
        <authorList>
            <consortium name="DOE Joint Genome Institute"/>
            <person name="Mondo S.J."/>
            <person name="Dannebaum R.O."/>
            <person name="Kuo R.C."/>
            <person name="Labutti K."/>
            <person name="Haridas S."/>
            <person name="Kuo A."/>
            <person name="Salamov A."/>
            <person name="Ahrendt S.R."/>
            <person name="Lipzen A."/>
            <person name="Sullivan W."/>
            <person name="Andreopoulos W.B."/>
            <person name="Clum A."/>
            <person name="Lindquist E."/>
            <person name="Daum C."/>
            <person name="Ramamoorthy G.K."/>
            <person name="Gryganskyi A."/>
            <person name="Culley D."/>
            <person name="Magnuson J.K."/>
            <person name="James T.Y."/>
            <person name="O'Malley M.A."/>
            <person name="Stajich J.E."/>
            <person name="Spatafora J.W."/>
            <person name="Visel A."/>
            <person name="Grigoriev I.V."/>
        </authorList>
    </citation>
    <scope>NUCLEOTIDE SEQUENCE [LARGE SCALE GENOMIC DNA]</scope>
    <source>
        <strain evidence="1 2">ATCC 12442</strain>
    </source>
</reference>
<dbReference type="AlphaFoldDB" id="A0A1Y1WL28"/>
<gene>
    <name evidence="1" type="ORF">DL89DRAFT_254144</name>
</gene>
<name>A0A1Y1WL28_9FUNG</name>
<comment type="caution">
    <text evidence="1">The sequence shown here is derived from an EMBL/GenBank/DDBJ whole genome shotgun (WGS) entry which is preliminary data.</text>
</comment>
<evidence type="ECO:0000313" key="1">
    <source>
        <dbReference type="EMBL" id="ORX74280.1"/>
    </source>
</evidence>
<protein>
    <submittedName>
        <fullName evidence="1">Uncharacterized protein</fullName>
    </submittedName>
</protein>
<sequence length="286" mass="31946">MNTSPNIATPSTEVDLPSQIHPATGQLERLQSINNKMSSEVSSLLLSAYKEILVLTISKHNVALFLPSTAGPVRDNSTNQHDQSLVLSERVDKLDKAVAELILDYRHITDDIIKSAAGVGQDTPDAKSTNPKFVHFSLFKFFESPTQYLDTLTPDSIGAAQKGHYLKELLILHAPPLVKYYIENDLKGVTDSTMIGQLLDKDLCCRYGITYWLKSERDWASSCKRPLNEVVSHFSHHRSGISGNRYCSLRDLAACCTEAQQKQLVSYLHKCGIKRAADHNFAFSYF</sequence>
<accession>A0A1Y1WL28</accession>
<proteinExistence type="predicted"/>
<evidence type="ECO:0000313" key="2">
    <source>
        <dbReference type="Proteomes" id="UP000193922"/>
    </source>
</evidence>
<dbReference type="Proteomes" id="UP000193922">
    <property type="component" value="Unassembled WGS sequence"/>
</dbReference>
<keyword evidence="2" id="KW-1185">Reference proteome</keyword>
<dbReference type="EMBL" id="MCFD01000001">
    <property type="protein sequence ID" value="ORX74280.1"/>
    <property type="molecule type" value="Genomic_DNA"/>
</dbReference>
<organism evidence="1 2">
    <name type="scientific">Linderina pennispora</name>
    <dbReference type="NCBI Taxonomy" id="61395"/>
    <lineage>
        <taxon>Eukaryota</taxon>
        <taxon>Fungi</taxon>
        <taxon>Fungi incertae sedis</taxon>
        <taxon>Zoopagomycota</taxon>
        <taxon>Kickxellomycotina</taxon>
        <taxon>Kickxellomycetes</taxon>
        <taxon>Kickxellales</taxon>
        <taxon>Kickxellaceae</taxon>
        <taxon>Linderina</taxon>
    </lineage>
</organism>
<dbReference type="RefSeq" id="XP_040747491.1">
    <property type="nucleotide sequence ID" value="XM_040885254.1"/>
</dbReference>